<evidence type="ECO:0000256" key="1">
    <source>
        <dbReference type="SAM" id="SignalP"/>
    </source>
</evidence>
<sequence length="93" mass="9908">MLKKVVTGLSPTVLLAGAAEAADTPVSDPRVLAHLDITTGQMPENLDVVRLIAPHLDAEAETRRIVEREERDFDGLTATPGAARLLGTLPRDA</sequence>
<comment type="caution">
    <text evidence="2">The sequence shown here is derived from an EMBL/GenBank/DDBJ whole genome shotgun (WGS) entry which is preliminary data.</text>
</comment>
<protein>
    <submittedName>
        <fullName evidence="2">Uncharacterized protein</fullName>
    </submittedName>
</protein>
<accession>A0ABT5YW66</accession>
<evidence type="ECO:0000313" key="3">
    <source>
        <dbReference type="Proteomes" id="UP001220022"/>
    </source>
</evidence>
<proteinExistence type="predicted"/>
<organism evidence="2 3">
    <name type="scientific">Streptantibioticus ferralitis</name>
    <dbReference type="NCBI Taxonomy" id="236510"/>
    <lineage>
        <taxon>Bacteria</taxon>
        <taxon>Bacillati</taxon>
        <taxon>Actinomycetota</taxon>
        <taxon>Actinomycetes</taxon>
        <taxon>Kitasatosporales</taxon>
        <taxon>Streptomycetaceae</taxon>
        <taxon>Streptantibioticus</taxon>
    </lineage>
</organism>
<gene>
    <name evidence="2" type="ORF">P2L57_08940</name>
</gene>
<evidence type="ECO:0000313" key="2">
    <source>
        <dbReference type="EMBL" id="MDF2255847.1"/>
    </source>
</evidence>
<keyword evidence="3" id="KW-1185">Reference proteome</keyword>
<dbReference type="RefSeq" id="WP_275811045.1">
    <property type="nucleotide sequence ID" value="NZ_BAAANM010000019.1"/>
</dbReference>
<name>A0ABT5YW66_9ACTN</name>
<dbReference type="Proteomes" id="UP001220022">
    <property type="component" value="Unassembled WGS sequence"/>
</dbReference>
<dbReference type="EMBL" id="JARHTQ010000004">
    <property type="protein sequence ID" value="MDF2255847.1"/>
    <property type="molecule type" value="Genomic_DNA"/>
</dbReference>
<feature type="chain" id="PRO_5045879807" evidence="1">
    <location>
        <begin position="22"/>
        <end position="93"/>
    </location>
</feature>
<keyword evidence="1" id="KW-0732">Signal</keyword>
<reference evidence="2 3" key="1">
    <citation type="submission" date="2023-03" db="EMBL/GenBank/DDBJ databases">
        <title>Draft genome sequence of type strain Streptomyces ferralitis JCM 14344.</title>
        <authorList>
            <person name="Klaysubun C."/>
            <person name="Duangmal K."/>
        </authorList>
    </citation>
    <scope>NUCLEOTIDE SEQUENCE [LARGE SCALE GENOMIC DNA]</scope>
    <source>
        <strain evidence="2 3">JCM 14344</strain>
    </source>
</reference>
<feature type="signal peptide" evidence="1">
    <location>
        <begin position="1"/>
        <end position="21"/>
    </location>
</feature>